<keyword evidence="3" id="KW-1185">Reference proteome</keyword>
<gene>
    <name evidence="2" type="ORF">B0H94_104123</name>
</gene>
<dbReference type="OrthoDB" id="1907642at2"/>
<dbReference type="EMBL" id="PYAV01000004">
    <property type="protein sequence ID" value="PSL48522.1"/>
    <property type="molecule type" value="Genomic_DNA"/>
</dbReference>
<dbReference type="Proteomes" id="UP000242310">
    <property type="component" value="Unassembled WGS sequence"/>
</dbReference>
<name>A0A2P8HQQ7_9BACI</name>
<dbReference type="AlphaFoldDB" id="A0A2P8HQQ7"/>
<evidence type="ECO:0000313" key="3">
    <source>
        <dbReference type="Proteomes" id="UP000242310"/>
    </source>
</evidence>
<reference evidence="2 3" key="1">
    <citation type="submission" date="2018-03" db="EMBL/GenBank/DDBJ databases">
        <title>Genomic Encyclopedia of Type Strains, Phase III (KMG-III): the genomes of soil and plant-associated and newly described type strains.</title>
        <authorList>
            <person name="Whitman W."/>
        </authorList>
    </citation>
    <scope>NUCLEOTIDE SEQUENCE [LARGE SCALE GENOMIC DNA]</scope>
    <source>
        <strain evidence="2 3">CGMCC 1.07653</strain>
    </source>
</reference>
<feature type="compositionally biased region" description="Basic residues" evidence="1">
    <location>
        <begin position="1"/>
        <end position="10"/>
    </location>
</feature>
<dbReference type="NCBIfam" id="TIGR04399">
    <property type="entry name" value="acc_Sec_SLAP"/>
    <property type="match status" value="1"/>
</dbReference>
<organism evidence="2 3">
    <name type="scientific">Salsuginibacillus halophilus</name>
    <dbReference type="NCBI Taxonomy" id="517424"/>
    <lineage>
        <taxon>Bacteria</taxon>
        <taxon>Bacillati</taxon>
        <taxon>Bacillota</taxon>
        <taxon>Bacilli</taxon>
        <taxon>Bacillales</taxon>
        <taxon>Bacillaceae</taxon>
        <taxon>Salsuginibacillus</taxon>
    </lineage>
</organism>
<feature type="compositionally biased region" description="Polar residues" evidence="1">
    <location>
        <begin position="11"/>
        <end position="24"/>
    </location>
</feature>
<dbReference type="NCBIfam" id="TIGR04398">
    <property type="entry name" value="SLAP_DUP"/>
    <property type="match status" value="2"/>
</dbReference>
<accession>A0A2P8HQQ7</accession>
<dbReference type="RefSeq" id="WP_106588090.1">
    <property type="nucleotide sequence ID" value="NZ_PYAV01000004.1"/>
</dbReference>
<dbReference type="InterPro" id="IPR030911">
    <property type="entry name" value="Sec_acc_SLAP"/>
</dbReference>
<comment type="caution">
    <text evidence="2">The sequence shown here is derived from an EMBL/GenBank/DDBJ whole genome shotgun (WGS) entry which is preliminary data.</text>
</comment>
<evidence type="ECO:0000313" key="2">
    <source>
        <dbReference type="EMBL" id="PSL48522.1"/>
    </source>
</evidence>
<proteinExistence type="predicted"/>
<sequence>MLPFFKKKSKQQPTLDGQEAQVSSKELLGEEETEDSREQEVHPVLSVHPEWNLASEDWYAFQFLNMECPPLAPNQLSLSGIELNQAENGTYQITAFIRNSLSKAIQLKETNLVLLNEEDEVLGRKAFDLSDAGKIPAESSRPWQFTFEPEELFSEEVPEAGWKLAFQLKPSSRRHSLELEESWESSLAASSRQQLEDMVERLDPPKAGEFNFMGLKAKRTENGDLHVTMLIRNGSEKDITLEEFPLEIIDASNEIVARGGFKFEQFKVKANTSKPWTFIFPSHLILKDEIDLSSWTAQPPKQAKTNIQSK</sequence>
<feature type="region of interest" description="Disordered" evidence="1">
    <location>
        <begin position="1"/>
        <end position="43"/>
    </location>
</feature>
<protein>
    <submittedName>
        <fullName evidence="2">Accessory Sec system S-layer assembly protein</fullName>
    </submittedName>
</protein>
<evidence type="ECO:0000256" key="1">
    <source>
        <dbReference type="SAM" id="MobiDB-lite"/>
    </source>
</evidence>
<dbReference type="InterPro" id="IPR030910">
    <property type="entry name" value="SLAP_dom"/>
</dbReference>